<gene>
    <name evidence="1" type="ORF">PR001_g7567</name>
</gene>
<reference evidence="1 2" key="1">
    <citation type="submission" date="2018-09" db="EMBL/GenBank/DDBJ databases">
        <title>Genomic investigation of the strawberry pathogen Phytophthora fragariae indicates pathogenicity is determined by transcriptional variation in three key races.</title>
        <authorList>
            <person name="Adams T.M."/>
            <person name="Armitage A.D."/>
            <person name="Sobczyk M.K."/>
            <person name="Bates H.J."/>
            <person name="Dunwell J.M."/>
            <person name="Nellist C.F."/>
            <person name="Harrison R.J."/>
        </authorList>
    </citation>
    <scope>NUCLEOTIDE SEQUENCE [LARGE SCALE GENOMIC DNA]</scope>
    <source>
        <strain evidence="1 2">SCRP249</strain>
    </source>
</reference>
<dbReference type="AlphaFoldDB" id="A0A6A3N1D0"/>
<evidence type="ECO:0000313" key="2">
    <source>
        <dbReference type="Proteomes" id="UP000429607"/>
    </source>
</evidence>
<name>A0A6A3N1D0_9STRA</name>
<protein>
    <submittedName>
        <fullName evidence="1">Uncharacterized protein</fullName>
    </submittedName>
</protein>
<evidence type="ECO:0000313" key="1">
    <source>
        <dbReference type="EMBL" id="KAE9039291.1"/>
    </source>
</evidence>
<dbReference type="EMBL" id="QXFV01000381">
    <property type="protein sequence ID" value="KAE9039291.1"/>
    <property type="molecule type" value="Genomic_DNA"/>
</dbReference>
<sequence>MEKIMDHYGNVAAERKLRTPGSKRRPAKRFLGVGGVHGVGGGANDRFIFLLCAAAASSSKRRPEASASRLVAASVLAHGKLRTSCSSGDEAGGGVCARAWQAAHVLQQVPATKLVASSKPRMPGCGRPAPAATKLVASPKPRMASCARPAAAGTKLVASSKPRMASCARPAPAATKLVASS</sequence>
<proteinExistence type="predicted"/>
<comment type="caution">
    <text evidence="1">The sequence shown here is derived from an EMBL/GenBank/DDBJ whole genome shotgun (WGS) entry which is preliminary data.</text>
</comment>
<dbReference type="Proteomes" id="UP000429607">
    <property type="component" value="Unassembled WGS sequence"/>
</dbReference>
<organism evidence="1 2">
    <name type="scientific">Phytophthora rubi</name>
    <dbReference type="NCBI Taxonomy" id="129364"/>
    <lineage>
        <taxon>Eukaryota</taxon>
        <taxon>Sar</taxon>
        <taxon>Stramenopiles</taxon>
        <taxon>Oomycota</taxon>
        <taxon>Peronosporomycetes</taxon>
        <taxon>Peronosporales</taxon>
        <taxon>Peronosporaceae</taxon>
        <taxon>Phytophthora</taxon>
    </lineage>
</organism>
<accession>A0A6A3N1D0</accession>